<sequence>MTKSQRREEISHKSLNNTAKMVATRQSFKAYYSSKENQNATQSHYAIPQRLRKQFLPLHDNVTIEGKLWPKGTRQHNLAAQQKGHGSKHNGCARQRCEFQAKNGKFPLVSASRTFLLWENDELKAFLIFSSGVRYMLERIKNKAMFPIFLQKFPEEKST</sequence>
<name>A0A498HPB0_MALDO</name>
<dbReference type="Proteomes" id="UP000290289">
    <property type="component" value="Chromosome 16"/>
</dbReference>
<reference evidence="1 2" key="1">
    <citation type="submission" date="2018-10" db="EMBL/GenBank/DDBJ databases">
        <title>A high-quality apple genome assembly.</title>
        <authorList>
            <person name="Hu J."/>
        </authorList>
    </citation>
    <scope>NUCLEOTIDE SEQUENCE [LARGE SCALE GENOMIC DNA]</scope>
    <source>
        <strain evidence="2">cv. HFTH1</strain>
        <tissue evidence="1">Young leaf</tissue>
    </source>
</reference>
<evidence type="ECO:0000313" key="2">
    <source>
        <dbReference type="Proteomes" id="UP000290289"/>
    </source>
</evidence>
<evidence type="ECO:0000313" key="1">
    <source>
        <dbReference type="EMBL" id="RXH71247.1"/>
    </source>
</evidence>
<proteinExistence type="predicted"/>
<organism evidence="1 2">
    <name type="scientific">Malus domestica</name>
    <name type="common">Apple</name>
    <name type="synonym">Pyrus malus</name>
    <dbReference type="NCBI Taxonomy" id="3750"/>
    <lineage>
        <taxon>Eukaryota</taxon>
        <taxon>Viridiplantae</taxon>
        <taxon>Streptophyta</taxon>
        <taxon>Embryophyta</taxon>
        <taxon>Tracheophyta</taxon>
        <taxon>Spermatophyta</taxon>
        <taxon>Magnoliopsida</taxon>
        <taxon>eudicotyledons</taxon>
        <taxon>Gunneridae</taxon>
        <taxon>Pentapetalae</taxon>
        <taxon>rosids</taxon>
        <taxon>fabids</taxon>
        <taxon>Rosales</taxon>
        <taxon>Rosaceae</taxon>
        <taxon>Amygdaloideae</taxon>
        <taxon>Maleae</taxon>
        <taxon>Malus</taxon>
    </lineage>
</organism>
<gene>
    <name evidence="1" type="ORF">DVH24_018602</name>
</gene>
<comment type="caution">
    <text evidence="1">The sequence shown here is derived from an EMBL/GenBank/DDBJ whole genome shotgun (WGS) entry which is preliminary data.</text>
</comment>
<dbReference type="AlphaFoldDB" id="A0A498HPB0"/>
<keyword evidence="2" id="KW-1185">Reference proteome</keyword>
<accession>A0A498HPB0</accession>
<dbReference type="EMBL" id="RDQH01000342">
    <property type="protein sequence ID" value="RXH71247.1"/>
    <property type="molecule type" value="Genomic_DNA"/>
</dbReference>
<protein>
    <submittedName>
        <fullName evidence="1">Uncharacterized protein</fullName>
    </submittedName>
</protein>